<feature type="compositionally biased region" description="Polar residues" evidence="5">
    <location>
        <begin position="427"/>
        <end position="442"/>
    </location>
</feature>
<dbReference type="STRING" id="403673.A0A177WPP4"/>
<evidence type="ECO:0000256" key="5">
    <source>
        <dbReference type="SAM" id="MobiDB-lite"/>
    </source>
</evidence>
<dbReference type="GO" id="GO:0035556">
    <property type="term" value="P:intracellular signal transduction"/>
    <property type="evidence" value="ECO:0007669"/>
    <property type="project" value="TreeGrafter"/>
</dbReference>
<evidence type="ECO:0000256" key="3">
    <source>
        <dbReference type="ARBA" id="ARBA00022840"/>
    </source>
</evidence>
<dbReference type="InterPro" id="IPR050629">
    <property type="entry name" value="STE20/SPS1-PAK"/>
</dbReference>
<accession>A0A177WPP4</accession>
<dbReference type="AlphaFoldDB" id="A0A177WPP4"/>
<feature type="region of interest" description="Disordered" evidence="5">
    <location>
        <begin position="276"/>
        <end position="309"/>
    </location>
</feature>
<dbReference type="GO" id="GO:0005524">
    <property type="term" value="F:ATP binding"/>
    <property type="evidence" value="ECO:0007669"/>
    <property type="project" value="UniProtKB-UniRule"/>
</dbReference>
<feature type="binding site" evidence="4">
    <location>
        <position position="50"/>
    </location>
    <ligand>
        <name>ATP</name>
        <dbReference type="ChEBI" id="CHEBI:30616"/>
    </ligand>
</feature>
<feature type="domain" description="Protein kinase" evidence="6">
    <location>
        <begin position="21"/>
        <end position="301"/>
    </location>
</feature>
<evidence type="ECO:0000313" key="9">
    <source>
        <dbReference type="Proteomes" id="UP000077115"/>
    </source>
</evidence>
<protein>
    <recommendedName>
        <fullName evidence="1">non-specific serine/threonine protein kinase</fullName>
        <ecNumber evidence="1">2.7.11.1</ecNumber>
    </recommendedName>
</protein>
<dbReference type="SUPFAM" id="SSF56112">
    <property type="entry name" value="Protein kinase-like (PK-like)"/>
    <property type="match status" value="1"/>
</dbReference>
<keyword evidence="2 4" id="KW-0547">Nucleotide-binding</keyword>
<organism evidence="8 9">
    <name type="scientific">Batrachochytrium dendrobatidis (strain JEL423)</name>
    <dbReference type="NCBI Taxonomy" id="403673"/>
    <lineage>
        <taxon>Eukaryota</taxon>
        <taxon>Fungi</taxon>
        <taxon>Fungi incertae sedis</taxon>
        <taxon>Chytridiomycota</taxon>
        <taxon>Chytridiomycota incertae sedis</taxon>
        <taxon>Chytridiomycetes</taxon>
        <taxon>Rhizophydiales</taxon>
        <taxon>Rhizophydiales incertae sedis</taxon>
        <taxon>Batrachochytrium</taxon>
    </lineage>
</organism>
<evidence type="ECO:0000259" key="6">
    <source>
        <dbReference type="PROSITE" id="PS50011"/>
    </source>
</evidence>
<keyword evidence="3 4" id="KW-0067">ATP-binding</keyword>
<feature type="domain" description="CNH" evidence="7">
    <location>
        <begin position="503"/>
        <end position="752"/>
    </location>
</feature>
<dbReference type="EMBL" id="DS022307">
    <property type="protein sequence ID" value="OAJ42089.1"/>
    <property type="molecule type" value="Genomic_DNA"/>
</dbReference>
<dbReference type="eggNOG" id="KOG0576">
    <property type="taxonomic scope" value="Eukaryota"/>
</dbReference>
<dbReference type="PANTHER" id="PTHR48012">
    <property type="entry name" value="STERILE20-LIKE KINASE, ISOFORM B-RELATED"/>
    <property type="match status" value="1"/>
</dbReference>
<dbReference type="InterPro" id="IPR001180">
    <property type="entry name" value="CNH_dom"/>
</dbReference>
<reference evidence="8 9" key="2">
    <citation type="submission" date="2016-05" db="EMBL/GenBank/DDBJ databases">
        <title>Lineage-specific infection strategies underlie the spectrum of fungal disease in amphibians.</title>
        <authorList>
            <person name="Cuomo C.A."/>
            <person name="Farrer R.A."/>
            <person name="James T."/>
            <person name="Longcore J."/>
            <person name="Birren B."/>
        </authorList>
    </citation>
    <scope>NUCLEOTIDE SEQUENCE [LARGE SCALE GENOMIC DNA]</scope>
    <source>
        <strain evidence="8 9">JEL423</strain>
    </source>
</reference>
<dbReference type="SMART" id="SM00220">
    <property type="entry name" value="S_TKc"/>
    <property type="match status" value="1"/>
</dbReference>
<dbReference type="GO" id="GO:0005737">
    <property type="term" value="C:cytoplasm"/>
    <property type="evidence" value="ECO:0007669"/>
    <property type="project" value="TreeGrafter"/>
</dbReference>
<dbReference type="PROSITE" id="PS50011">
    <property type="entry name" value="PROTEIN_KINASE_DOM"/>
    <property type="match status" value="1"/>
</dbReference>
<dbReference type="Gene3D" id="1.10.510.10">
    <property type="entry name" value="Transferase(Phosphotransferase) domain 1"/>
    <property type="match status" value="1"/>
</dbReference>
<dbReference type="PANTHER" id="PTHR48012:SF18">
    <property type="entry name" value="HAPPYHOUR, ISOFORM A"/>
    <property type="match status" value="1"/>
</dbReference>
<dbReference type="InterPro" id="IPR011009">
    <property type="entry name" value="Kinase-like_dom_sf"/>
</dbReference>
<dbReference type="VEuPathDB" id="FungiDB:BDEG_25591"/>
<feature type="region of interest" description="Disordered" evidence="5">
    <location>
        <begin position="424"/>
        <end position="489"/>
    </location>
</feature>
<dbReference type="InterPro" id="IPR000719">
    <property type="entry name" value="Prot_kinase_dom"/>
</dbReference>
<evidence type="ECO:0000256" key="2">
    <source>
        <dbReference type="ARBA" id="ARBA00022741"/>
    </source>
</evidence>
<dbReference type="PROSITE" id="PS00107">
    <property type="entry name" value="PROTEIN_KINASE_ATP"/>
    <property type="match status" value="1"/>
</dbReference>
<gene>
    <name evidence="8" type="ORF">BDEG_25591</name>
</gene>
<dbReference type="GO" id="GO:0004674">
    <property type="term" value="F:protein serine/threonine kinase activity"/>
    <property type="evidence" value="ECO:0007669"/>
    <property type="project" value="UniProtKB-EC"/>
</dbReference>
<dbReference type="Pfam" id="PF00780">
    <property type="entry name" value="CNH"/>
    <property type="match status" value="1"/>
</dbReference>
<dbReference type="OrthoDB" id="248923at2759"/>
<feature type="compositionally biased region" description="Basic and acidic residues" evidence="5">
    <location>
        <begin position="479"/>
        <end position="489"/>
    </location>
</feature>
<dbReference type="Pfam" id="PF00069">
    <property type="entry name" value="Pkinase"/>
    <property type="match status" value="1"/>
</dbReference>
<proteinExistence type="predicted"/>
<sequence length="752" mass="82844">MASAAKLLASISVKEDPELIFDLLEHIGTGSYGEVFKARHVPTGIMTAVKIIKLEAGEELDEVLNEVNFLRDCTHENIVAYMGCYMKRGPVKGQKVVWIVMEYCGGGSVEATCKNLRGCLTEKEISCIIHQSLKGLAFLHSKSKIHRDIKCGNILMTDKGEIKLADFGVSTQLTRTFSKRHTFIGTPYWQVMAPEVITSEQQGTSYDGKADIWSLGITAIEMADGAPPMFDMHPMRVLFMIPKLDSPVLKDKSKCAQVVMGFIERAREAKRLRIQQNPTALTSSRDELDDEDDYIPNKPFVGDSGANDEFQSASLKDGVLDQDIYIEETSTMKVNPGPLTQLNLPIGQVDSTGMSKLAITTLQTGGASGQGGVNAMPTTVLSPLSPPSHASLTQFPSPVVVGSLNQAMDQLKSLRQVSVKREVTAGRSPQMNGASFISQSPLSKDDRRAQNGSAVLNGPSGMLRQASMAESSRAGANELHNKELTPPEEKKPIFKAEKVCRLSITVNCANFLGDTLLFGTDDGLYAFETSGDFNTISDKEARLMPLSNRRYAQIDTLEDLNLIISRSGKYDVVSIHDTSSITRFKKKSKFETETKLKKMKETKGCDQYHITRTRTSVYLCVSMPRSVMVMKWAPHPFNKFMKLKEIPMDIKPKIMDICESKSGEVQLYVDAGASLRVYDFQNVTVEEVTAHGVTADQLGSPVRGVLLNDVFAVCYTNMALLHSLESSKDTYATLTWRNPLTFAGKPFICIVC</sequence>
<evidence type="ECO:0000259" key="7">
    <source>
        <dbReference type="PROSITE" id="PS50219"/>
    </source>
</evidence>
<reference evidence="8 9" key="1">
    <citation type="submission" date="2006-10" db="EMBL/GenBank/DDBJ databases">
        <title>The Genome Sequence of Batrachochytrium dendrobatidis JEL423.</title>
        <authorList>
            <consortium name="The Broad Institute Genome Sequencing Platform"/>
            <person name="Birren B."/>
            <person name="Lander E."/>
            <person name="Galagan J."/>
            <person name="Cuomo C."/>
            <person name="Devon K."/>
            <person name="Jaffe D."/>
            <person name="Butler J."/>
            <person name="Alvarez P."/>
            <person name="Gnerre S."/>
            <person name="Grabherr M."/>
            <person name="Kleber M."/>
            <person name="Mauceli E."/>
            <person name="Brockman W."/>
            <person name="Young S."/>
            <person name="LaButti K."/>
            <person name="Sykes S."/>
            <person name="DeCaprio D."/>
            <person name="Crawford M."/>
            <person name="Koehrsen M."/>
            <person name="Engels R."/>
            <person name="Montgomery P."/>
            <person name="Pearson M."/>
            <person name="Howarth C."/>
            <person name="Larson L."/>
            <person name="White J."/>
            <person name="O'Leary S."/>
            <person name="Kodira C."/>
            <person name="Zeng Q."/>
            <person name="Yandava C."/>
            <person name="Alvarado L."/>
            <person name="Longcore J."/>
            <person name="James T."/>
        </authorList>
    </citation>
    <scope>NUCLEOTIDE SEQUENCE [LARGE SCALE GENOMIC DNA]</scope>
    <source>
        <strain evidence="8 9">JEL423</strain>
    </source>
</reference>
<name>A0A177WPP4_BATDL</name>
<dbReference type="PROSITE" id="PS50219">
    <property type="entry name" value="CNH"/>
    <property type="match status" value="1"/>
</dbReference>
<evidence type="ECO:0000256" key="1">
    <source>
        <dbReference type="ARBA" id="ARBA00012513"/>
    </source>
</evidence>
<evidence type="ECO:0000256" key="4">
    <source>
        <dbReference type="PROSITE-ProRule" id="PRU10141"/>
    </source>
</evidence>
<dbReference type="EC" id="2.7.11.1" evidence="1"/>
<evidence type="ECO:0000313" key="8">
    <source>
        <dbReference type="EMBL" id="OAJ42089.1"/>
    </source>
</evidence>
<dbReference type="Proteomes" id="UP000077115">
    <property type="component" value="Unassembled WGS sequence"/>
</dbReference>
<dbReference type="InterPro" id="IPR017441">
    <property type="entry name" value="Protein_kinase_ATP_BS"/>
</dbReference>